<sequence>MLIPNDQPAYPLREEPEGSYRRVGTFIPVVYQNGVVSQACVDRSIMVRKTL</sequence>
<reference evidence="1 2" key="1">
    <citation type="journal article" date="2015" name="Nature">
        <title>rRNA introns, odd ribosomes, and small enigmatic genomes across a large radiation of phyla.</title>
        <authorList>
            <person name="Brown C.T."/>
            <person name="Hug L.A."/>
            <person name="Thomas B.C."/>
            <person name="Sharon I."/>
            <person name="Castelle C.J."/>
            <person name="Singh A."/>
            <person name="Wilkins M.J."/>
            <person name="Williams K.H."/>
            <person name="Banfield J.F."/>
        </authorList>
    </citation>
    <scope>NUCLEOTIDE SEQUENCE [LARGE SCALE GENOMIC DNA]</scope>
</reference>
<dbReference type="AlphaFoldDB" id="A0A0G1ZT07"/>
<proteinExistence type="predicted"/>
<accession>A0A0G1ZT07</accession>
<dbReference type="Proteomes" id="UP000034273">
    <property type="component" value="Unassembled WGS sequence"/>
</dbReference>
<name>A0A0G1ZT07_9BACT</name>
<protein>
    <submittedName>
        <fullName evidence="1">Uncharacterized protein</fullName>
    </submittedName>
</protein>
<evidence type="ECO:0000313" key="2">
    <source>
        <dbReference type="Proteomes" id="UP000034273"/>
    </source>
</evidence>
<evidence type="ECO:0000313" key="1">
    <source>
        <dbReference type="EMBL" id="KKW22679.1"/>
    </source>
</evidence>
<organism evidence="1 2">
    <name type="scientific">Candidatus Kaiserbacteria bacterium GW2011_GWA2_52_12</name>
    <dbReference type="NCBI Taxonomy" id="1618671"/>
    <lineage>
        <taxon>Bacteria</taxon>
        <taxon>Candidatus Kaiseribacteriota</taxon>
    </lineage>
</organism>
<dbReference type="EMBL" id="LCQW01000038">
    <property type="protein sequence ID" value="KKW22679.1"/>
    <property type="molecule type" value="Genomic_DNA"/>
</dbReference>
<comment type="caution">
    <text evidence="1">The sequence shown here is derived from an EMBL/GenBank/DDBJ whole genome shotgun (WGS) entry which is preliminary data.</text>
</comment>
<dbReference type="STRING" id="1618671.UY67_C0038G0008"/>
<gene>
    <name evidence="1" type="ORF">UY67_C0038G0008</name>
</gene>